<name>A0A0W0FF25_MONRR</name>
<keyword evidence="1" id="KW-0812">Transmembrane</keyword>
<dbReference type="Proteomes" id="UP000054988">
    <property type="component" value="Unassembled WGS sequence"/>
</dbReference>
<dbReference type="PANTHER" id="PTHR40465">
    <property type="entry name" value="CHROMOSOME 1, WHOLE GENOME SHOTGUN SEQUENCE"/>
    <property type="match status" value="1"/>
</dbReference>
<dbReference type="EMBL" id="LATX01002022">
    <property type="protein sequence ID" value="KTB34936.1"/>
    <property type="molecule type" value="Genomic_DNA"/>
</dbReference>
<feature type="transmembrane region" description="Helical" evidence="1">
    <location>
        <begin position="189"/>
        <end position="213"/>
    </location>
</feature>
<evidence type="ECO:0000313" key="3">
    <source>
        <dbReference type="EMBL" id="KTB34936.1"/>
    </source>
</evidence>
<feature type="transmembrane region" description="Helical" evidence="1">
    <location>
        <begin position="262"/>
        <end position="281"/>
    </location>
</feature>
<gene>
    <name evidence="3" type="ORF">WG66_12477</name>
</gene>
<feature type="transmembrane region" description="Helical" evidence="1">
    <location>
        <begin position="146"/>
        <end position="169"/>
    </location>
</feature>
<feature type="transmembrane region" description="Helical" evidence="1">
    <location>
        <begin position="77"/>
        <end position="94"/>
    </location>
</feature>
<proteinExistence type="predicted"/>
<organism evidence="3 4">
    <name type="scientific">Moniliophthora roreri</name>
    <name type="common">Frosty pod rot fungus</name>
    <name type="synonym">Monilia roreri</name>
    <dbReference type="NCBI Taxonomy" id="221103"/>
    <lineage>
        <taxon>Eukaryota</taxon>
        <taxon>Fungi</taxon>
        <taxon>Dikarya</taxon>
        <taxon>Basidiomycota</taxon>
        <taxon>Agaricomycotina</taxon>
        <taxon>Agaricomycetes</taxon>
        <taxon>Agaricomycetidae</taxon>
        <taxon>Agaricales</taxon>
        <taxon>Marasmiineae</taxon>
        <taxon>Marasmiaceae</taxon>
        <taxon>Moniliophthora</taxon>
    </lineage>
</organism>
<dbReference type="AlphaFoldDB" id="A0A0W0FF25"/>
<feature type="transmembrane region" description="Helical" evidence="1">
    <location>
        <begin position="43"/>
        <end position="65"/>
    </location>
</feature>
<reference evidence="3 4" key="1">
    <citation type="submission" date="2015-12" db="EMBL/GenBank/DDBJ databases">
        <title>Draft genome sequence of Moniliophthora roreri, the causal agent of frosty pod rot of cacao.</title>
        <authorList>
            <person name="Aime M.C."/>
            <person name="Diaz-Valderrama J.R."/>
            <person name="Kijpornyongpan T."/>
            <person name="Phillips-Mora W."/>
        </authorList>
    </citation>
    <scope>NUCLEOTIDE SEQUENCE [LARGE SCALE GENOMIC DNA]</scope>
    <source>
        <strain evidence="3 4">MCA 2952</strain>
    </source>
</reference>
<comment type="caution">
    <text evidence="3">The sequence shown here is derived from an EMBL/GenBank/DDBJ whole genome shotgun (WGS) entry which is preliminary data.</text>
</comment>
<keyword evidence="1" id="KW-0472">Membrane</keyword>
<evidence type="ECO:0000259" key="2">
    <source>
        <dbReference type="Pfam" id="PF20152"/>
    </source>
</evidence>
<feature type="domain" description="DUF6534" evidence="2">
    <location>
        <begin position="198"/>
        <end position="285"/>
    </location>
</feature>
<feature type="transmembrane region" description="Helical" evidence="1">
    <location>
        <begin position="114"/>
        <end position="134"/>
    </location>
</feature>
<feature type="transmembrane region" description="Helical" evidence="1">
    <location>
        <begin position="234"/>
        <end position="256"/>
    </location>
</feature>
<keyword evidence="1" id="KW-1133">Transmembrane helix</keyword>
<dbReference type="eggNOG" id="ENOG502SRYS">
    <property type="taxonomic scope" value="Eukaryota"/>
</dbReference>
<dbReference type="Pfam" id="PF20152">
    <property type="entry name" value="DUF6534"/>
    <property type="match status" value="1"/>
</dbReference>
<evidence type="ECO:0000313" key="4">
    <source>
        <dbReference type="Proteomes" id="UP000054988"/>
    </source>
</evidence>
<protein>
    <recommendedName>
        <fullName evidence="2">DUF6534 domain-containing protein</fullName>
    </recommendedName>
</protein>
<dbReference type="InterPro" id="IPR045339">
    <property type="entry name" value="DUF6534"/>
</dbReference>
<accession>A0A0W0FF25</accession>
<dbReference type="PANTHER" id="PTHR40465:SF1">
    <property type="entry name" value="DUF6534 DOMAIN-CONTAINING PROTEIN"/>
    <property type="match status" value="1"/>
</dbReference>
<evidence type="ECO:0000256" key="1">
    <source>
        <dbReference type="SAM" id="Phobius"/>
    </source>
</evidence>
<sequence>MALDGLGSAYIRSTFHAVQSSNPKRMTSISAGPPDLSQILGPLVVGDLILFTLFGVLTVQAFLYYLAFPRDKPITKVLVYGIYALLLVQFVMVGREAFQRYTSPGAASRVGLGWFYVPVTGGFTSLVVQCFYAWRILVLSGKRAGSIAISMIAFLSSTAAWTAAAFGSQAGPDVISLNSPNENARKMRIFDGIAFISSAVCDVIIAMSMIYLLTRNGRIMHRRTRSVVGRLLRLTIETNTITSLVAITSVATLYAFPDTTLFATSAMLLPEVYANTFFLMLNSRMNLIHGQDSAEAQGDPSMADLSLPPIENLSPSEPNINVRGSAIVIDFPDESKSDDDASSKGH</sequence>